<dbReference type="Proteomes" id="UP000245880">
    <property type="component" value="Unassembled WGS sequence"/>
</dbReference>
<comment type="caution">
    <text evidence="3">The sequence shown here is derived from an EMBL/GenBank/DDBJ whole genome shotgun (WGS) entry which is preliminary data.</text>
</comment>
<keyword evidence="1" id="KW-0812">Transmembrane</keyword>
<keyword evidence="4" id="KW-1185">Reference proteome</keyword>
<dbReference type="PANTHER" id="PTHR42208:SF1">
    <property type="entry name" value="HEAVY METAL TRANSPORTER"/>
    <property type="match status" value="1"/>
</dbReference>
<evidence type="ECO:0000259" key="2">
    <source>
        <dbReference type="Pfam" id="PF13386"/>
    </source>
</evidence>
<dbReference type="AlphaFoldDB" id="A0A316APB4"/>
<accession>A0A316APB4</accession>
<evidence type="ECO:0000313" key="4">
    <source>
        <dbReference type="Proteomes" id="UP000245880"/>
    </source>
</evidence>
<reference evidence="3 4" key="1">
    <citation type="submission" date="2018-03" db="EMBL/GenBank/DDBJ databases">
        <title>Genomic Encyclopedia of Archaeal and Bacterial Type Strains, Phase II (KMG-II): from individual species to whole genera.</title>
        <authorList>
            <person name="Goeker M."/>
        </authorList>
    </citation>
    <scope>NUCLEOTIDE SEQUENCE [LARGE SCALE GENOMIC DNA]</scope>
    <source>
        <strain evidence="3 4">DSM 100346</strain>
    </source>
</reference>
<proteinExistence type="predicted"/>
<keyword evidence="1" id="KW-1133">Transmembrane helix</keyword>
<dbReference type="OrthoDB" id="594443at2"/>
<organism evidence="3 4">
    <name type="scientific">Dyadobacter jejuensis</name>
    <dbReference type="NCBI Taxonomy" id="1082580"/>
    <lineage>
        <taxon>Bacteria</taxon>
        <taxon>Pseudomonadati</taxon>
        <taxon>Bacteroidota</taxon>
        <taxon>Cytophagia</taxon>
        <taxon>Cytophagales</taxon>
        <taxon>Spirosomataceae</taxon>
        <taxon>Dyadobacter</taxon>
    </lineage>
</organism>
<gene>
    <name evidence="3" type="ORF">CLV98_10288</name>
</gene>
<feature type="transmembrane region" description="Helical" evidence="1">
    <location>
        <begin position="117"/>
        <end position="138"/>
    </location>
</feature>
<protein>
    <recommendedName>
        <fullName evidence="2">Urease accessory protein UreH-like transmembrane domain-containing protein</fullName>
    </recommendedName>
</protein>
<feature type="transmembrane region" description="Helical" evidence="1">
    <location>
        <begin position="150"/>
        <end position="174"/>
    </location>
</feature>
<name>A0A316APB4_9BACT</name>
<evidence type="ECO:0000313" key="3">
    <source>
        <dbReference type="EMBL" id="PWJ59256.1"/>
    </source>
</evidence>
<dbReference type="EMBL" id="QGDT01000002">
    <property type="protein sequence ID" value="PWJ59256.1"/>
    <property type="molecule type" value="Genomic_DNA"/>
</dbReference>
<sequence>MGLLSSFHCLGMCGPIALALPIHGQSQRRQLLGLFSYNFGRALLYACLGALTGTLASALSWIGIFRYLSITAGILMVAYVLWSTRFQASLPTPAPIQKLLSILKKAMGSMLQRKNPMAWFLLGSLNGLVPCGLVYLALMSSMATGGPLEGATFMLLFGIGTMPMMLAVGFFKGLIGPSLRTRMRRLVPVMLTIAGIWLIARGVLIQYPASKNVTLPICHSPATTLEEK</sequence>
<feature type="transmembrane region" description="Helical" evidence="1">
    <location>
        <begin position="43"/>
        <end position="68"/>
    </location>
</feature>
<feature type="domain" description="Urease accessory protein UreH-like transmembrane" evidence="2">
    <location>
        <begin position="1"/>
        <end position="197"/>
    </location>
</feature>
<feature type="transmembrane region" description="Helical" evidence="1">
    <location>
        <begin position="186"/>
        <end position="207"/>
    </location>
</feature>
<keyword evidence="1" id="KW-0472">Membrane</keyword>
<dbReference type="InterPro" id="IPR039447">
    <property type="entry name" value="UreH-like_TM_dom"/>
</dbReference>
<dbReference type="Pfam" id="PF13386">
    <property type="entry name" value="DsbD_2"/>
    <property type="match status" value="1"/>
</dbReference>
<evidence type="ECO:0000256" key="1">
    <source>
        <dbReference type="SAM" id="Phobius"/>
    </source>
</evidence>
<dbReference type="PANTHER" id="PTHR42208">
    <property type="entry name" value="HEAVY METAL TRANSPORTER-RELATED"/>
    <property type="match status" value="1"/>
</dbReference>